<dbReference type="PANTHER" id="PTHR24148:SF73">
    <property type="entry name" value="HET DOMAIN PROTEIN (AFU_ORTHOLOGUE AFUA_8G01020)"/>
    <property type="match status" value="1"/>
</dbReference>
<dbReference type="PANTHER" id="PTHR24148">
    <property type="entry name" value="ANKYRIN REPEAT DOMAIN-CONTAINING PROTEIN 39 HOMOLOG-RELATED"/>
    <property type="match status" value="1"/>
</dbReference>
<reference evidence="3" key="2">
    <citation type="submission" date="2020-04" db="EMBL/GenBank/DDBJ databases">
        <authorList>
            <consortium name="NCBI Genome Project"/>
        </authorList>
    </citation>
    <scope>NUCLEOTIDE SEQUENCE</scope>
    <source>
        <strain evidence="3">CBS 342.82</strain>
    </source>
</reference>
<accession>A0A6J3MCY9</accession>
<feature type="non-terminal residue" evidence="3">
    <location>
        <position position="1"/>
    </location>
</feature>
<dbReference type="Pfam" id="PF06985">
    <property type="entry name" value="HET"/>
    <property type="match status" value="1"/>
</dbReference>
<dbReference type="InterPro" id="IPR052895">
    <property type="entry name" value="HetReg/Transcr_Mod"/>
</dbReference>
<dbReference type="AlphaFoldDB" id="A0A6J3MCY9"/>
<dbReference type="InterPro" id="IPR010730">
    <property type="entry name" value="HET"/>
</dbReference>
<dbReference type="OrthoDB" id="3553147at2759"/>
<feature type="non-terminal residue" evidence="3">
    <location>
        <position position="283"/>
    </location>
</feature>
<proteinExistence type="predicted"/>
<gene>
    <name evidence="3" type="ORF">K489DRAFT_305104</name>
</gene>
<reference evidence="3" key="3">
    <citation type="submission" date="2025-08" db="UniProtKB">
        <authorList>
            <consortium name="RefSeq"/>
        </authorList>
    </citation>
    <scope>IDENTIFICATION</scope>
    <source>
        <strain evidence="3">CBS 342.82</strain>
    </source>
</reference>
<keyword evidence="2" id="KW-1185">Reference proteome</keyword>
<name>A0A6J3MCY9_9PEZI</name>
<dbReference type="GeneID" id="54358325"/>
<reference evidence="3" key="1">
    <citation type="submission" date="2020-01" db="EMBL/GenBank/DDBJ databases">
        <authorList>
            <consortium name="DOE Joint Genome Institute"/>
            <person name="Haridas S."/>
            <person name="Albert R."/>
            <person name="Binder M."/>
            <person name="Bloem J."/>
            <person name="Labutti K."/>
            <person name="Salamov A."/>
            <person name="Andreopoulos B."/>
            <person name="Baker S.E."/>
            <person name="Barry K."/>
            <person name="Bills G."/>
            <person name="Bluhm B.H."/>
            <person name="Cannon C."/>
            <person name="Castanera R."/>
            <person name="Culley D.E."/>
            <person name="Daum C."/>
            <person name="Ezra D."/>
            <person name="Gonzalez J.B."/>
            <person name="Henrissat B."/>
            <person name="Kuo A."/>
            <person name="Liang C."/>
            <person name="Lipzen A."/>
            <person name="Lutzoni F."/>
            <person name="Magnuson J."/>
            <person name="Mondo S."/>
            <person name="Nolan M."/>
            <person name="Ohm R."/>
            <person name="Pangilinan J."/>
            <person name="Park H.-J."/>
            <person name="Ramirez L."/>
            <person name="Alfaro M."/>
            <person name="Sun H."/>
            <person name="Tritt A."/>
            <person name="Yoshinaga Y."/>
            <person name="Zwiers L.-H."/>
            <person name="Turgeon B.G."/>
            <person name="Goodwin S.B."/>
            <person name="Spatafora J.W."/>
            <person name="Crous P.W."/>
            <person name="Grigoriev I.V."/>
        </authorList>
    </citation>
    <scope>NUCLEOTIDE SEQUENCE</scope>
    <source>
        <strain evidence="3">CBS 342.82</strain>
    </source>
</reference>
<evidence type="ECO:0000259" key="1">
    <source>
        <dbReference type="Pfam" id="PF06985"/>
    </source>
</evidence>
<dbReference type="RefSeq" id="XP_033462779.1">
    <property type="nucleotide sequence ID" value="XM_033600525.1"/>
</dbReference>
<evidence type="ECO:0000313" key="3">
    <source>
        <dbReference type="RefSeq" id="XP_033462779.1"/>
    </source>
</evidence>
<evidence type="ECO:0000313" key="2">
    <source>
        <dbReference type="Proteomes" id="UP000504637"/>
    </source>
</evidence>
<dbReference type="Proteomes" id="UP000504637">
    <property type="component" value="Unplaced"/>
</dbReference>
<sequence>PYFRLLRIKPGSPDDVIQCILESRPMYEGLSSYKALSYSWGDEPFSETIYIGRNSLQFSVSPHVAAALRHLRDPCRAVHVWIDAICINQGDLLEKSQQLSIMASIYNQAEQVVIWLGGNGDSNNQSLEDEEVIWSMCQQSHAWWNRLWVVQECVYAERCPVVMLGDHTMSLDSWIQTWTASYRSWRTRDGDSLNRTKILQDNLVFLRMPYDAWKTHTEDNIQRLPLLLRLRQTAERQCKVPHDRIYAILSIVDHREARWIPPDYRKSYSTLRTEVNKILRSSP</sequence>
<feature type="domain" description="Heterokaryon incompatibility" evidence="1">
    <location>
        <begin position="33"/>
        <end position="124"/>
    </location>
</feature>
<protein>
    <submittedName>
        <fullName evidence="3">HET-domain-containing protein</fullName>
    </submittedName>
</protein>
<organism evidence="3">
    <name type="scientific">Dissoconium aciculare CBS 342.82</name>
    <dbReference type="NCBI Taxonomy" id="1314786"/>
    <lineage>
        <taxon>Eukaryota</taxon>
        <taxon>Fungi</taxon>
        <taxon>Dikarya</taxon>
        <taxon>Ascomycota</taxon>
        <taxon>Pezizomycotina</taxon>
        <taxon>Dothideomycetes</taxon>
        <taxon>Dothideomycetidae</taxon>
        <taxon>Mycosphaerellales</taxon>
        <taxon>Dissoconiaceae</taxon>
        <taxon>Dissoconium</taxon>
    </lineage>
</organism>